<dbReference type="PANTHER" id="PTHR43102:SF2">
    <property type="entry name" value="GAF DOMAIN-CONTAINING PROTEIN"/>
    <property type="match status" value="1"/>
</dbReference>
<feature type="compositionally biased region" description="Basic and acidic residues" evidence="1">
    <location>
        <begin position="24"/>
        <end position="34"/>
    </location>
</feature>
<proteinExistence type="predicted"/>
<reference evidence="3 4" key="1">
    <citation type="submission" date="2017-07" db="EMBL/GenBank/DDBJ databases">
        <title>The new phylogeny of genus Mycobacterium.</title>
        <authorList>
            <person name="Tortoli E."/>
            <person name="Trovato A."/>
            <person name="Cirillo D.M."/>
        </authorList>
    </citation>
    <scope>NUCLEOTIDE SEQUENCE [LARGE SCALE GENOMIC DNA]</scope>
    <source>
        <strain evidence="3 4">ATCC 33027</strain>
    </source>
</reference>
<feature type="region of interest" description="Disordered" evidence="1">
    <location>
        <begin position="1"/>
        <end position="34"/>
    </location>
</feature>
<dbReference type="Proteomes" id="UP000216063">
    <property type="component" value="Unassembled WGS sequence"/>
</dbReference>
<evidence type="ECO:0000313" key="4">
    <source>
        <dbReference type="Proteomes" id="UP000216063"/>
    </source>
</evidence>
<gene>
    <name evidence="3" type="ORF">CG716_04850</name>
</gene>
<dbReference type="SMART" id="SM00065">
    <property type="entry name" value="GAF"/>
    <property type="match status" value="1"/>
</dbReference>
<dbReference type="Gene3D" id="3.30.450.40">
    <property type="match status" value="1"/>
</dbReference>
<dbReference type="Pfam" id="PF01590">
    <property type="entry name" value="GAF"/>
    <property type="match status" value="1"/>
</dbReference>
<feature type="domain" description="GAF" evidence="2">
    <location>
        <begin position="94"/>
        <end position="233"/>
    </location>
</feature>
<name>A0A255E0X4_9MYCO</name>
<protein>
    <recommendedName>
        <fullName evidence="2">GAF domain-containing protein</fullName>
    </recommendedName>
</protein>
<dbReference type="AlphaFoldDB" id="A0A255E0X4"/>
<comment type="caution">
    <text evidence="3">The sequence shown here is derived from an EMBL/GenBank/DDBJ whole genome shotgun (WGS) entry which is preliminary data.</text>
</comment>
<evidence type="ECO:0000313" key="3">
    <source>
        <dbReference type="EMBL" id="OYN81693.1"/>
    </source>
</evidence>
<dbReference type="InterPro" id="IPR029016">
    <property type="entry name" value="GAF-like_dom_sf"/>
</dbReference>
<dbReference type="PANTHER" id="PTHR43102">
    <property type="entry name" value="SLR1143 PROTEIN"/>
    <property type="match status" value="1"/>
</dbReference>
<dbReference type="EMBL" id="NOZR01000003">
    <property type="protein sequence ID" value="OYN81693.1"/>
    <property type="molecule type" value="Genomic_DNA"/>
</dbReference>
<dbReference type="OrthoDB" id="9151676at2"/>
<organism evidence="3 4">
    <name type="scientific">Mycolicibacterium sphagni</name>
    <dbReference type="NCBI Taxonomy" id="1786"/>
    <lineage>
        <taxon>Bacteria</taxon>
        <taxon>Bacillati</taxon>
        <taxon>Actinomycetota</taxon>
        <taxon>Actinomycetes</taxon>
        <taxon>Mycobacteriales</taxon>
        <taxon>Mycobacteriaceae</taxon>
        <taxon>Mycolicibacterium</taxon>
    </lineage>
</organism>
<accession>A0A255E0X4</accession>
<sequence length="235" mass="25292">MTRRRRGCPIVNGMNDAAPQPADSAEHSARPGVDRTTGRHVIARLVGPEHDHTVQAVVDLLSGEQSAVDAIVEDAVSDPERLESLEKLGTYDDQRNPSLDRIAVLTAEALGTPMAAVTIVYPDRQVLAGCNADDGVMPRVGPLENSVCKFTVASREPLVVDDTRAHPLLADHPVVRSGAVLSYAGIPLLDSNGFVAGTLCTWDSHPRHWSSGQVQILHDLAEVARQRLLDDPRNA</sequence>
<dbReference type="SUPFAM" id="SSF55781">
    <property type="entry name" value="GAF domain-like"/>
    <property type="match status" value="1"/>
</dbReference>
<evidence type="ECO:0000256" key="1">
    <source>
        <dbReference type="SAM" id="MobiDB-lite"/>
    </source>
</evidence>
<keyword evidence="4" id="KW-1185">Reference proteome</keyword>
<evidence type="ECO:0000259" key="2">
    <source>
        <dbReference type="SMART" id="SM00065"/>
    </source>
</evidence>
<dbReference type="InterPro" id="IPR003018">
    <property type="entry name" value="GAF"/>
</dbReference>